<evidence type="ECO:0000313" key="7">
    <source>
        <dbReference type="EMBL" id="MDQ9091268.1"/>
    </source>
</evidence>
<feature type="active site" description="Charge relay system" evidence="5">
    <location>
        <position position="165"/>
    </location>
</feature>
<dbReference type="SUPFAM" id="SSF52743">
    <property type="entry name" value="Subtilisin-like"/>
    <property type="match status" value="1"/>
</dbReference>
<dbReference type="PROSITE" id="PS51892">
    <property type="entry name" value="SUBTILASE"/>
    <property type="match status" value="1"/>
</dbReference>
<dbReference type="RefSeq" id="WP_309038654.1">
    <property type="nucleotide sequence ID" value="NZ_JAVIFY010000003.1"/>
</dbReference>
<evidence type="ECO:0000256" key="1">
    <source>
        <dbReference type="ARBA" id="ARBA00011073"/>
    </source>
</evidence>
<dbReference type="PROSITE" id="PS00136">
    <property type="entry name" value="SUBTILASE_ASP"/>
    <property type="match status" value="1"/>
</dbReference>
<comment type="caution">
    <text evidence="7">The sequence shown here is derived from an EMBL/GenBank/DDBJ whole genome shotgun (WGS) entry which is preliminary data.</text>
</comment>
<reference evidence="7 8" key="1">
    <citation type="submission" date="2023-08" db="EMBL/GenBank/DDBJ databases">
        <title>Pseudoalteromonas haloplanktis LL1 genome.</title>
        <authorList>
            <person name="Wu S."/>
        </authorList>
    </citation>
    <scope>NUCLEOTIDE SEQUENCE [LARGE SCALE GENOMIC DNA]</scope>
    <source>
        <strain evidence="7 8">LL1</strain>
    </source>
</reference>
<evidence type="ECO:0000256" key="4">
    <source>
        <dbReference type="ARBA" id="ARBA00022825"/>
    </source>
</evidence>
<organism evidence="7 8">
    <name type="scientific">Pseudoalteromonas haloplanktis</name>
    <name type="common">Alteromonas haloplanktis</name>
    <dbReference type="NCBI Taxonomy" id="228"/>
    <lineage>
        <taxon>Bacteria</taxon>
        <taxon>Pseudomonadati</taxon>
        <taxon>Pseudomonadota</taxon>
        <taxon>Gammaproteobacteria</taxon>
        <taxon>Alteromonadales</taxon>
        <taxon>Pseudoalteromonadaceae</taxon>
        <taxon>Pseudoalteromonas</taxon>
    </lineage>
</organism>
<dbReference type="CDD" id="cd00306">
    <property type="entry name" value="Peptidases_S8_S53"/>
    <property type="match status" value="1"/>
</dbReference>
<dbReference type="Pfam" id="PF00082">
    <property type="entry name" value="Peptidase_S8"/>
    <property type="match status" value="1"/>
</dbReference>
<name>A0ABU1B9Q7_PSEHA</name>
<evidence type="ECO:0000256" key="5">
    <source>
        <dbReference type="PROSITE-ProRule" id="PRU01240"/>
    </source>
</evidence>
<evidence type="ECO:0000313" key="8">
    <source>
        <dbReference type="Proteomes" id="UP001226574"/>
    </source>
</evidence>
<gene>
    <name evidence="7" type="ORF">RC083_06645</name>
</gene>
<sequence>MIIAKVFLLLTVLFLHNKVLSQQPQPVLTFANNGERVALYGQLKDTVLSDIHGQLFSLNQRLIVKSKLSAEQIKSLHKDILNLQILTQLREANIYWLTLKPNTLPAVLTTLQAITEIIAVQPDVAPQGKSAASHPFNQTIPQRLAPAAIARQCKTPKVVRVAIIDDGFDFSHHEFSDLNVLFSYDVETKVLAATPHSSRDYHGNLVAGLIVAKQDGSAVEGGAPDSELIAIRQVTTWTSSLIIAFNVAKLMKAQVINCSWVMPFMSDLAVTVIDELAAMQHRPYIVVAAGNEARPACEANHLTQLDSVIVVGAKTAQGKVANFSNFGPCVDVFAPFGVLTTDRDGYRLFGGTSSAAALVSASLAQALSCDVQPTLQQLNMYWNNHFVTAS</sequence>
<evidence type="ECO:0000256" key="2">
    <source>
        <dbReference type="ARBA" id="ARBA00022670"/>
    </source>
</evidence>
<feature type="active site" description="Charge relay system" evidence="5">
    <location>
        <position position="353"/>
    </location>
</feature>
<keyword evidence="2 5" id="KW-0645">Protease</keyword>
<dbReference type="InterPro" id="IPR023827">
    <property type="entry name" value="Peptidase_S8_Asp-AS"/>
</dbReference>
<dbReference type="InterPro" id="IPR036852">
    <property type="entry name" value="Peptidase_S8/S53_dom_sf"/>
</dbReference>
<proteinExistence type="inferred from homology"/>
<dbReference type="Gene3D" id="3.40.50.200">
    <property type="entry name" value="Peptidase S8/S53 domain"/>
    <property type="match status" value="1"/>
</dbReference>
<dbReference type="PRINTS" id="PR00723">
    <property type="entry name" value="SUBTILISIN"/>
</dbReference>
<dbReference type="GO" id="GO:0016787">
    <property type="term" value="F:hydrolase activity"/>
    <property type="evidence" value="ECO:0007669"/>
    <property type="project" value="UniProtKB-KW"/>
</dbReference>
<accession>A0ABU1B9Q7</accession>
<dbReference type="EMBL" id="JAVIFY010000003">
    <property type="protein sequence ID" value="MDQ9091268.1"/>
    <property type="molecule type" value="Genomic_DNA"/>
</dbReference>
<evidence type="ECO:0000256" key="3">
    <source>
        <dbReference type="ARBA" id="ARBA00022801"/>
    </source>
</evidence>
<dbReference type="InterPro" id="IPR015500">
    <property type="entry name" value="Peptidase_S8_subtilisin-rel"/>
</dbReference>
<keyword evidence="8" id="KW-1185">Reference proteome</keyword>
<dbReference type="PANTHER" id="PTHR43806:SF11">
    <property type="entry name" value="CEREVISIN-RELATED"/>
    <property type="match status" value="1"/>
</dbReference>
<feature type="domain" description="Peptidase S8/S53" evidence="6">
    <location>
        <begin position="159"/>
        <end position="368"/>
    </location>
</feature>
<protein>
    <submittedName>
        <fullName evidence="7">S8/S53 family peptidase</fullName>
        <ecNumber evidence="7">3.4.-.-</ecNumber>
    </submittedName>
</protein>
<dbReference type="InterPro" id="IPR050131">
    <property type="entry name" value="Peptidase_S8_subtilisin-like"/>
</dbReference>
<keyword evidence="3 5" id="KW-0378">Hydrolase</keyword>
<evidence type="ECO:0000259" key="6">
    <source>
        <dbReference type="Pfam" id="PF00082"/>
    </source>
</evidence>
<dbReference type="InterPro" id="IPR000209">
    <property type="entry name" value="Peptidase_S8/S53_dom"/>
</dbReference>
<keyword evidence="4 5" id="KW-0720">Serine protease</keyword>
<feature type="active site" description="Charge relay system" evidence="5">
    <location>
        <position position="202"/>
    </location>
</feature>
<dbReference type="PANTHER" id="PTHR43806">
    <property type="entry name" value="PEPTIDASE S8"/>
    <property type="match status" value="1"/>
</dbReference>
<dbReference type="Proteomes" id="UP001226574">
    <property type="component" value="Unassembled WGS sequence"/>
</dbReference>
<comment type="similarity">
    <text evidence="1 5">Belongs to the peptidase S8 family.</text>
</comment>
<dbReference type="EC" id="3.4.-.-" evidence="7"/>